<evidence type="ECO:0000256" key="5">
    <source>
        <dbReference type="SAM" id="SignalP"/>
    </source>
</evidence>
<evidence type="ECO:0000256" key="3">
    <source>
        <dbReference type="ARBA" id="ARBA00023026"/>
    </source>
</evidence>
<dbReference type="CDD" id="cd00118">
    <property type="entry name" value="LysM"/>
    <property type="match status" value="3"/>
</dbReference>
<dbReference type="Proteomes" id="UP000465221">
    <property type="component" value="Unassembled WGS sequence"/>
</dbReference>
<evidence type="ECO:0000256" key="4">
    <source>
        <dbReference type="SAM" id="MobiDB-lite"/>
    </source>
</evidence>
<keyword evidence="3" id="KW-0843">Virulence</keyword>
<dbReference type="InterPro" id="IPR018392">
    <property type="entry name" value="LysM"/>
</dbReference>
<dbReference type="EMBL" id="BLKC01000022">
    <property type="protein sequence ID" value="GFF34086.1"/>
    <property type="molecule type" value="Genomic_DNA"/>
</dbReference>
<dbReference type="SMART" id="SM00257">
    <property type="entry name" value="LysM"/>
    <property type="match status" value="3"/>
</dbReference>
<dbReference type="PROSITE" id="PS51782">
    <property type="entry name" value="LYSM"/>
    <property type="match status" value="3"/>
</dbReference>
<keyword evidence="1" id="KW-0147">Chitin-binding</keyword>
<dbReference type="Pfam" id="PF01476">
    <property type="entry name" value="LysM"/>
    <property type="match status" value="3"/>
</dbReference>
<dbReference type="PANTHER" id="PTHR34997:SF2">
    <property type="entry name" value="LYSM DOMAIN-CONTAINING PROTEIN-RELATED"/>
    <property type="match status" value="1"/>
</dbReference>
<keyword evidence="2 5" id="KW-0732">Signal</keyword>
<dbReference type="AlphaFoldDB" id="A0A8H3NH89"/>
<evidence type="ECO:0000259" key="6">
    <source>
        <dbReference type="PROSITE" id="PS51782"/>
    </source>
</evidence>
<evidence type="ECO:0000256" key="2">
    <source>
        <dbReference type="ARBA" id="ARBA00022729"/>
    </source>
</evidence>
<dbReference type="InterPro" id="IPR036779">
    <property type="entry name" value="LysM_dom_sf"/>
</dbReference>
<feature type="domain" description="LysM" evidence="6">
    <location>
        <begin position="225"/>
        <end position="271"/>
    </location>
</feature>
<feature type="domain" description="LysM" evidence="6">
    <location>
        <begin position="131"/>
        <end position="177"/>
    </location>
</feature>
<dbReference type="Gene3D" id="3.10.350.10">
    <property type="entry name" value="LysM domain"/>
    <property type="match status" value="4"/>
</dbReference>
<dbReference type="InterPro" id="IPR052210">
    <property type="entry name" value="LysM1-like"/>
</dbReference>
<evidence type="ECO:0000256" key="1">
    <source>
        <dbReference type="ARBA" id="ARBA00022669"/>
    </source>
</evidence>
<comment type="caution">
    <text evidence="7">The sequence shown here is derived from an EMBL/GenBank/DDBJ whole genome shotgun (WGS) entry which is preliminary data.</text>
</comment>
<feature type="chain" id="PRO_5034209802" description="LysM domain-containing protein" evidence="5">
    <location>
        <begin position="20"/>
        <end position="397"/>
    </location>
</feature>
<dbReference type="GO" id="GO:0008061">
    <property type="term" value="F:chitin binding"/>
    <property type="evidence" value="ECO:0007669"/>
    <property type="project" value="UniProtKB-KW"/>
</dbReference>
<accession>A0A8H3NH89</accession>
<feature type="signal peptide" evidence="5">
    <location>
        <begin position="1"/>
        <end position="19"/>
    </location>
</feature>
<organism evidence="7 8">
    <name type="scientific">Aspergillus udagawae</name>
    <dbReference type="NCBI Taxonomy" id="91492"/>
    <lineage>
        <taxon>Eukaryota</taxon>
        <taxon>Fungi</taxon>
        <taxon>Dikarya</taxon>
        <taxon>Ascomycota</taxon>
        <taxon>Pezizomycotina</taxon>
        <taxon>Eurotiomycetes</taxon>
        <taxon>Eurotiomycetidae</taxon>
        <taxon>Eurotiales</taxon>
        <taxon>Aspergillaceae</taxon>
        <taxon>Aspergillus</taxon>
        <taxon>Aspergillus subgen. Fumigati</taxon>
    </lineage>
</organism>
<reference evidence="7 8" key="1">
    <citation type="submission" date="2020-01" db="EMBL/GenBank/DDBJ databases">
        <title>Draft genome sequence of Aspergillus udagawae IFM 46972.</title>
        <authorList>
            <person name="Takahashi H."/>
            <person name="Yaguchi T."/>
        </authorList>
    </citation>
    <scope>NUCLEOTIDE SEQUENCE [LARGE SCALE GENOMIC DNA]</scope>
    <source>
        <strain evidence="7 8">IFM 46972</strain>
    </source>
</reference>
<gene>
    <name evidence="7" type="ORF">IFM46972_04115</name>
</gene>
<dbReference type="PANTHER" id="PTHR34997">
    <property type="entry name" value="AM15"/>
    <property type="match status" value="1"/>
</dbReference>
<evidence type="ECO:0000313" key="7">
    <source>
        <dbReference type="EMBL" id="GFF34086.1"/>
    </source>
</evidence>
<dbReference type="SUPFAM" id="SSF54106">
    <property type="entry name" value="LysM domain"/>
    <property type="match status" value="3"/>
</dbReference>
<protein>
    <recommendedName>
        <fullName evidence="6">LysM domain-containing protein</fullName>
    </recommendedName>
</protein>
<sequence length="397" mass="41230">MMKPLQFLASAQALCLVDAYLVTPPGTPAPGAASACSAWVQASYGLTCDIIHRFYGMTAAEFEQWNPSVSQLGDGCNLISGLYYCVQVNYISQSPTWTAPTTTTRSTTSSAGNGVTTPTPTQTGMVSSCNKFYLVVSGDSCYNIAAAQGISLDNFYAWNPAVGSSCGGLWPDYYVCVGVISGGTTTTMTTTTTTSTTTTSTTTTAGNGVTTPTPIQTGMVTNCNKFYLVVSGDGCYDIAAAAGIALSDFYTWNPAVGSSCAGLWPNYYVCVGIIGGSGTTTTKTTTTTSGNGVATPTPTQTGMVSNCKKFYLVVSGDGCYDIAAAAGIALSDFYVWNPAVGNTCAGLWPNYYVCVGYNLTDSWGQRRVEGEGIDVSDLGCLDVRLPVSSGVVSAFSN</sequence>
<evidence type="ECO:0000313" key="8">
    <source>
        <dbReference type="Proteomes" id="UP000465221"/>
    </source>
</evidence>
<name>A0A8H3NH89_9EURO</name>
<proteinExistence type="predicted"/>
<feature type="region of interest" description="Disordered" evidence="4">
    <location>
        <begin position="190"/>
        <end position="209"/>
    </location>
</feature>
<feature type="domain" description="LysM" evidence="6">
    <location>
        <begin position="309"/>
        <end position="355"/>
    </location>
</feature>